<evidence type="ECO:0000256" key="2">
    <source>
        <dbReference type="ARBA" id="ARBA00022723"/>
    </source>
</evidence>
<evidence type="ECO:0000256" key="1">
    <source>
        <dbReference type="ARBA" id="ARBA00004123"/>
    </source>
</evidence>
<dbReference type="InterPro" id="IPR001510">
    <property type="entry name" value="Znf_PARP"/>
</dbReference>
<keyword evidence="2" id="KW-0479">Metal-binding</keyword>
<dbReference type="InterPro" id="IPR011011">
    <property type="entry name" value="Znf_FYVE_PHD"/>
</dbReference>
<organism evidence="10 11">
    <name type="scientific">Globisporangium ultimum (strain ATCC 200006 / CBS 805.95 / DAOM BR144)</name>
    <name type="common">Pythium ultimum</name>
    <dbReference type="NCBI Taxonomy" id="431595"/>
    <lineage>
        <taxon>Eukaryota</taxon>
        <taxon>Sar</taxon>
        <taxon>Stramenopiles</taxon>
        <taxon>Oomycota</taxon>
        <taxon>Peronosporomycetes</taxon>
        <taxon>Pythiales</taxon>
        <taxon>Pythiaceae</taxon>
        <taxon>Globisporangium</taxon>
    </lineage>
</organism>
<dbReference type="SUPFAM" id="SSF57716">
    <property type="entry name" value="Glucocorticoid receptor-like (DNA-binding domain)"/>
    <property type="match status" value="1"/>
</dbReference>
<feature type="compositionally biased region" description="Low complexity" evidence="7">
    <location>
        <begin position="362"/>
        <end position="378"/>
    </location>
</feature>
<keyword evidence="5" id="KW-0539">Nucleus</keyword>
<evidence type="ECO:0000256" key="6">
    <source>
        <dbReference type="PROSITE-ProRule" id="PRU00146"/>
    </source>
</evidence>
<dbReference type="InterPro" id="IPR019787">
    <property type="entry name" value="Znf_PHD-finger"/>
</dbReference>
<dbReference type="PROSITE" id="PS50016">
    <property type="entry name" value="ZF_PHD_2"/>
    <property type="match status" value="1"/>
</dbReference>
<dbReference type="PROSITE" id="PS01359">
    <property type="entry name" value="ZF_PHD_1"/>
    <property type="match status" value="1"/>
</dbReference>
<dbReference type="PANTHER" id="PTHR47672:SF1">
    <property type="entry name" value="E3 UBIQUITIN-PROTEIN LIGASE SNT2"/>
    <property type="match status" value="1"/>
</dbReference>
<reference evidence="10" key="3">
    <citation type="submission" date="2015-02" db="UniProtKB">
        <authorList>
            <consortium name="EnsemblProtists"/>
        </authorList>
    </citation>
    <scope>IDENTIFICATION</scope>
    <source>
        <strain evidence="10">DAOM BR144</strain>
    </source>
</reference>
<dbReference type="InterPro" id="IPR013083">
    <property type="entry name" value="Znf_RING/FYVE/PHD"/>
</dbReference>
<evidence type="ECO:0000313" key="10">
    <source>
        <dbReference type="EnsemblProtists" id="PYU1_T012184"/>
    </source>
</evidence>
<dbReference type="HOGENOM" id="CLU_603572_0_0_1"/>
<proteinExistence type="predicted"/>
<dbReference type="GO" id="GO:0048189">
    <property type="term" value="C:Lid2 complex"/>
    <property type="evidence" value="ECO:0007669"/>
    <property type="project" value="TreeGrafter"/>
</dbReference>
<dbReference type="SUPFAM" id="SSF57903">
    <property type="entry name" value="FYVE/PHD zinc finger"/>
    <property type="match status" value="1"/>
</dbReference>
<name>K3X4N5_GLOUD</name>
<dbReference type="EMBL" id="GL376601">
    <property type="status" value="NOT_ANNOTATED_CDS"/>
    <property type="molecule type" value="Genomic_DNA"/>
</dbReference>
<reference evidence="11" key="1">
    <citation type="journal article" date="2010" name="Genome Biol.">
        <title>Genome sequence of the necrotrophic plant pathogen Pythium ultimum reveals original pathogenicity mechanisms and effector repertoire.</title>
        <authorList>
            <person name="Levesque C.A."/>
            <person name="Brouwer H."/>
            <person name="Cano L."/>
            <person name="Hamilton J.P."/>
            <person name="Holt C."/>
            <person name="Huitema E."/>
            <person name="Raffaele S."/>
            <person name="Robideau G.P."/>
            <person name="Thines M."/>
            <person name="Win J."/>
            <person name="Zerillo M.M."/>
            <person name="Beakes G.W."/>
            <person name="Boore J.L."/>
            <person name="Busam D."/>
            <person name="Dumas B."/>
            <person name="Ferriera S."/>
            <person name="Fuerstenberg S.I."/>
            <person name="Gachon C.M."/>
            <person name="Gaulin E."/>
            <person name="Govers F."/>
            <person name="Grenville-Briggs L."/>
            <person name="Horner N."/>
            <person name="Hostetler J."/>
            <person name="Jiang R.H."/>
            <person name="Johnson J."/>
            <person name="Krajaejun T."/>
            <person name="Lin H."/>
            <person name="Meijer H.J."/>
            <person name="Moore B."/>
            <person name="Morris P."/>
            <person name="Phuntmart V."/>
            <person name="Puiu D."/>
            <person name="Shetty J."/>
            <person name="Stajich J.E."/>
            <person name="Tripathy S."/>
            <person name="Wawra S."/>
            <person name="van West P."/>
            <person name="Whitty B.R."/>
            <person name="Coutinho P.M."/>
            <person name="Henrissat B."/>
            <person name="Martin F."/>
            <person name="Thomas P.D."/>
            <person name="Tyler B.M."/>
            <person name="De Vries R.P."/>
            <person name="Kamoun S."/>
            <person name="Yandell M."/>
            <person name="Tisserat N."/>
            <person name="Buell C.R."/>
        </authorList>
    </citation>
    <scope>NUCLEOTIDE SEQUENCE</scope>
    <source>
        <strain evidence="11">DAOM:BR144</strain>
    </source>
</reference>
<dbReference type="InterPro" id="IPR036957">
    <property type="entry name" value="Znf_PARP_sf"/>
</dbReference>
<sequence>MASADRRNSTRSARNNNIAADAVTSGKNRNHAIQAAEEEEVESESDGSDAPCCTQCAVANQRALVTCAACAAHFHLGCASPPLRRRPVLASAWRCGACSSRAEAESAAATRRSARNAAVAVVEQESATRKKRVNAGAGAVGTEEVSSDAEPPKKSRRRAAAAATVEEAPIAVEKVVLRSRRSAATTRTTVTTSKSTSVAKTVYKDEEQDLGDDLDLVPIAQTLRSPPGKSTAKAPARKGKLPRAAAASLSGVKVSAKTPRTQRVRAAASGKRQQRKSLKTAAGTDSDDDTNTADDDDNDSDFHSDDAASDDDDDDNVSDGDASDDEFVARGKKLPKLKSPAKKLPVKRSPGPKKSPAKARATRTPAATAAGESVAATTPDSTTNDVDSMDLAPQDDDEEEEEEEEVYTGPRYYVEYAANNRAKCKQCERKLVKDAIRIGVRVRHSMFGITTYYK</sequence>
<dbReference type="InParanoid" id="K3X4N5"/>
<dbReference type="Gene3D" id="3.30.1740.10">
    <property type="entry name" value="Zinc finger, PARP-type"/>
    <property type="match status" value="1"/>
</dbReference>
<dbReference type="Proteomes" id="UP000019132">
    <property type="component" value="Unassembled WGS sequence"/>
</dbReference>
<feature type="compositionally biased region" description="Acidic residues" evidence="7">
    <location>
        <begin position="307"/>
        <end position="326"/>
    </location>
</feature>
<evidence type="ECO:0000259" key="9">
    <source>
        <dbReference type="PROSITE" id="PS50064"/>
    </source>
</evidence>
<accession>K3X4N5</accession>
<dbReference type="GO" id="GO:0003677">
    <property type="term" value="F:DNA binding"/>
    <property type="evidence" value="ECO:0007669"/>
    <property type="project" value="InterPro"/>
</dbReference>
<feature type="compositionally biased region" description="Acidic residues" evidence="7">
    <location>
        <begin position="36"/>
        <end position="47"/>
    </location>
</feature>
<dbReference type="AlphaFoldDB" id="K3X4N5"/>
<dbReference type="PANTHER" id="PTHR47672">
    <property type="entry name" value="E3 UBIQUITIN-PROTEIN LIGASE SNT2"/>
    <property type="match status" value="1"/>
</dbReference>
<dbReference type="GO" id="GO:0036205">
    <property type="term" value="P:histone catabolic process"/>
    <property type="evidence" value="ECO:0007669"/>
    <property type="project" value="TreeGrafter"/>
</dbReference>
<dbReference type="Pfam" id="PF00628">
    <property type="entry name" value="PHD"/>
    <property type="match status" value="1"/>
</dbReference>
<dbReference type="eggNOG" id="ENOG502T3YC">
    <property type="taxonomic scope" value="Eukaryota"/>
</dbReference>
<feature type="compositionally biased region" description="Acidic residues" evidence="7">
    <location>
        <begin position="285"/>
        <end position="299"/>
    </location>
</feature>
<feature type="compositionally biased region" description="Acidic residues" evidence="7">
    <location>
        <begin position="393"/>
        <end position="406"/>
    </location>
</feature>
<dbReference type="OMA" id="TQCAVAN"/>
<dbReference type="VEuPathDB" id="FungiDB:PYU1_G012158"/>
<dbReference type="InterPro" id="IPR001965">
    <property type="entry name" value="Znf_PHD"/>
</dbReference>
<keyword evidence="11" id="KW-1185">Reference proteome</keyword>
<evidence type="ECO:0000256" key="5">
    <source>
        <dbReference type="ARBA" id="ARBA00023242"/>
    </source>
</evidence>
<feature type="region of interest" description="Disordered" evidence="7">
    <location>
        <begin position="1"/>
        <end position="47"/>
    </location>
</feature>
<dbReference type="InterPro" id="IPR029617">
    <property type="entry name" value="Snt2"/>
</dbReference>
<reference evidence="11" key="2">
    <citation type="submission" date="2010-04" db="EMBL/GenBank/DDBJ databases">
        <authorList>
            <person name="Buell R."/>
            <person name="Hamilton J."/>
            <person name="Hostetler J."/>
        </authorList>
    </citation>
    <scope>NUCLEOTIDE SEQUENCE [LARGE SCALE GENOMIC DNA]</scope>
    <source>
        <strain evidence="11">DAOM:BR144</strain>
    </source>
</reference>
<evidence type="ECO:0000313" key="11">
    <source>
        <dbReference type="Proteomes" id="UP000019132"/>
    </source>
</evidence>
<dbReference type="PROSITE" id="PS50064">
    <property type="entry name" value="ZF_PARP_2"/>
    <property type="match status" value="1"/>
</dbReference>
<dbReference type="InterPro" id="IPR019786">
    <property type="entry name" value="Zinc_finger_PHD-type_CS"/>
</dbReference>
<dbReference type="GO" id="GO:0004842">
    <property type="term" value="F:ubiquitin-protein transferase activity"/>
    <property type="evidence" value="ECO:0007669"/>
    <property type="project" value="TreeGrafter"/>
</dbReference>
<feature type="domain" description="PARP-type" evidence="9">
    <location>
        <begin position="412"/>
        <end position="447"/>
    </location>
</feature>
<feature type="compositionally biased region" description="Low complexity" evidence="7">
    <location>
        <begin position="10"/>
        <end position="20"/>
    </location>
</feature>
<comment type="subcellular location">
    <subcellularLocation>
        <location evidence="1">Nucleus</location>
    </subcellularLocation>
</comment>
<dbReference type="EnsemblProtists" id="PYU1_T012184">
    <property type="protein sequence ID" value="PYU1_T012184"/>
    <property type="gene ID" value="PYU1_G012158"/>
</dbReference>
<feature type="domain" description="PHD-type" evidence="8">
    <location>
        <begin position="50"/>
        <end position="101"/>
    </location>
</feature>
<protein>
    <recommendedName>
        <fullName evidence="12">PHD-type domain-containing protein</fullName>
    </recommendedName>
</protein>
<evidence type="ECO:0000256" key="7">
    <source>
        <dbReference type="SAM" id="MobiDB-lite"/>
    </source>
</evidence>
<dbReference type="Gene3D" id="3.30.40.10">
    <property type="entry name" value="Zinc/RING finger domain, C3HC4 (zinc finger)"/>
    <property type="match status" value="1"/>
</dbReference>
<feature type="region of interest" description="Disordered" evidence="7">
    <location>
        <begin position="122"/>
        <end position="161"/>
    </location>
</feature>
<dbReference type="SMART" id="SM00249">
    <property type="entry name" value="PHD"/>
    <property type="match status" value="1"/>
</dbReference>
<evidence type="ECO:0000256" key="4">
    <source>
        <dbReference type="ARBA" id="ARBA00022833"/>
    </source>
</evidence>
<dbReference type="GO" id="GO:0008270">
    <property type="term" value="F:zinc ion binding"/>
    <property type="evidence" value="ECO:0007669"/>
    <property type="project" value="UniProtKB-KW"/>
</dbReference>
<keyword evidence="3 6" id="KW-0863">Zinc-finger</keyword>
<evidence type="ECO:0000256" key="3">
    <source>
        <dbReference type="ARBA" id="ARBA00022771"/>
    </source>
</evidence>
<evidence type="ECO:0008006" key="12">
    <source>
        <dbReference type="Google" id="ProtNLM"/>
    </source>
</evidence>
<feature type="compositionally biased region" description="Basic residues" evidence="7">
    <location>
        <begin position="330"/>
        <end position="346"/>
    </location>
</feature>
<keyword evidence="4" id="KW-0862">Zinc</keyword>
<feature type="region of interest" description="Disordered" evidence="7">
    <location>
        <begin position="221"/>
        <end position="410"/>
    </location>
</feature>
<evidence type="ECO:0000259" key="8">
    <source>
        <dbReference type="PROSITE" id="PS50016"/>
    </source>
</evidence>